<keyword evidence="2" id="KW-0812">Transmembrane</keyword>
<keyword evidence="2" id="KW-1133">Transmembrane helix</keyword>
<evidence type="ECO:0000256" key="2">
    <source>
        <dbReference type="SAM" id="Phobius"/>
    </source>
</evidence>
<protein>
    <submittedName>
        <fullName evidence="3">Uncharacterized protein</fullName>
    </submittedName>
</protein>
<name>A0AAN7M1Y8_TRANT</name>
<dbReference type="GO" id="GO:0007142">
    <property type="term" value="P:male meiosis II"/>
    <property type="evidence" value="ECO:0007669"/>
    <property type="project" value="InterPro"/>
</dbReference>
<dbReference type="PANTHER" id="PTHR33318:SF7">
    <property type="entry name" value="PROTEIN JASON"/>
    <property type="match status" value="1"/>
</dbReference>
<sequence length="499" mass="56121">MPSLNPPLRSALRFIYVTVSVAMGCFFACFRIKNDDCPRRSQALRSKKHPELVVSQNPLSSVFQCEEDHEWEGQEISSSKSPSINNELMVEAKFLKVCGTLKETPCEIRKAARKLTALPPDDADSDIPKFHSWLPDEATQKLQPDSSSYLPPASLNEMMGEDPHSQERSPSSCISDVESTVISPITSTMANGEVSVDIPLKCQDKLPDTYTTPLLTGLFVKDTHHKNKSVRFECAEDMLSSEKENQNLKIYGTPCRQVASKNLPYPTPLKVLDDIQTPETIFPASVDNLINGKVRIRSQYVHPVQNPVQNVSQWKALKEDKVTSSLFSGELRDAFEPLEENPLLKQEYKKASVEREQNVELSLSSWLKPPTCQKAERKNHLYKTPGDKPIIGLVATHWILEECADDSSKGWDGNGIPNSTNKYKEDQKVSWHATPFEERLEKALSEETFISRRKNLEGAPIALDENEECDTALSQLQPSVVYHSARSVESLEWMMTQDG</sequence>
<accession>A0AAN7M1Y8</accession>
<evidence type="ECO:0000313" key="3">
    <source>
        <dbReference type="EMBL" id="KAK4796452.1"/>
    </source>
</evidence>
<evidence type="ECO:0000313" key="4">
    <source>
        <dbReference type="Proteomes" id="UP001346149"/>
    </source>
</evidence>
<dbReference type="EMBL" id="JAXQNO010000006">
    <property type="protein sequence ID" value="KAK4796452.1"/>
    <property type="molecule type" value="Genomic_DNA"/>
</dbReference>
<dbReference type="InterPro" id="IPR039300">
    <property type="entry name" value="JASON"/>
</dbReference>
<keyword evidence="4" id="KW-1185">Reference proteome</keyword>
<comment type="caution">
    <text evidence="3">The sequence shown here is derived from an EMBL/GenBank/DDBJ whole genome shotgun (WGS) entry which is preliminary data.</text>
</comment>
<gene>
    <name evidence="3" type="ORF">SAY86_028778</name>
</gene>
<feature type="transmembrane region" description="Helical" evidence="2">
    <location>
        <begin position="12"/>
        <end position="30"/>
    </location>
</feature>
<evidence type="ECO:0000256" key="1">
    <source>
        <dbReference type="SAM" id="MobiDB-lite"/>
    </source>
</evidence>
<proteinExistence type="predicted"/>
<reference evidence="3 4" key="1">
    <citation type="journal article" date="2023" name="Hortic Res">
        <title>Pangenome of water caltrop reveals structural variations and asymmetric subgenome divergence after allopolyploidization.</title>
        <authorList>
            <person name="Zhang X."/>
            <person name="Chen Y."/>
            <person name="Wang L."/>
            <person name="Yuan Y."/>
            <person name="Fang M."/>
            <person name="Shi L."/>
            <person name="Lu R."/>
            <person name="Comes H.P."/>
            <person name="Ma Y."/>
            <person name="Chen Y."/>
            <person name="Huang G."/>
            <person name="Zhou Y."/>
            <person name="Zheng Z."/>
            <person name="Qiu Y."/>
        </authorList>
    </citation>
    <scope>NUCLEOTIDE SEQUENCE [LARGE SCALE GENOMIC DNA]</scope>
    <source>
        <strain evidence="3">F231</strain>
    </source>
</reference>
<feature type="region of interest" description="Disordered" evidence="1">
    <location>
        <begin position="141"/>
        <end position="176"/>
    </location>
</feature>
<dbReference type="AlphaFoldDB" id="A0AAN7M1Y8"/>
<organism evidence="3 4">
    <name type="scientific">Trapa natans</name>
    <name type="common">Water chestnut</name>
    <dbReference type="NCBI Taxonomy" id="22666"/>
    <lineage>
        <taxon>Eukaryota</taxon>
        <taxon>Viridiplantae</taxon>
        <taxon>Streptophyta</taxon>
        <taxon>Embryophyta</taxon>
        <taxon>Tracheophyta</taxon>
        <taxon>Spermatophyta</taxon>
        <taxon>Magnoliopsida</taxon>
        <taxon>eudicotyledons</taxon>
        <taxon>Gunneridae</taxon>
        <taxon>Pentapetalae</taxon>
        <taxon>rosids</taxon>
        <taxon>malvids</taxon>
        <taxon>Myrtales</taxon>
        <taxon>Lythraceae</taxon>
        <taxon>Trapa</taxon>
    </lineage>
</organism>
<dbReference type="Proteomes" id="UP001346149">
    <property type="component" value="Unassembled WGS sequence"/>
</dbReference>
<dbReference type="PANTHER" id="PTHR33318">
    <property type="entry name" value="ASPARTYL/GLUTAMYL-TRNA(ASN/GLN) AMIDOTRANSFERASE SUBUNIT"/>
    <property type="match status" value="1"/>
</dbReference>
<keyword evidence="2" id="KW-0472">Membrane</keyword>